<feature type="compositionally biased region" description="Low complexity" evidence="3">
    <location>
        <begin position="2046"/>
        <end position="2068"/>
    </location>
</feature>
<feature type="region of interest" description="Disordered" evidence="3">
    <location>
        <begin position="2265"/>
        <end position="2331"/>
    </location>
</feature>
<evidence type="ECO:0000256" key="3">
    <source>
        <dbReference type="SAM" id="MobiDB-lite"/>
    </source>
</evidence>
<feature type="domain" description="Phage tail tape measure protein" evidence="4">
    <location>
        <begin position="503"/>
        <end position="711"/>
    </location>
</feature>
<feature type="region of interest" description="Disordered" evidence="3">
    <location>
        <begin position="2467"/>
        <end position="2495"/>
    </location>
</feature>
<dbReference type="Pfam" id="PF10145">
    <property type="entry name" value="PhageMin_Tail"/>
    <property type="match status" value="1"/>
</dbReference>
<keyword evidence="2" id="KW-0175">Coiled coil</keyword>
<evidence type="ECO:0000256" key="1">
    <source>
        <dbReference type="ARBA" id="ARBA00022612"/>
    </source>
</evidence>
<proteinExistence type="predicted"/>
<evidence type="ECO:0000259" key="4">
    <source>
        <dbReference type="Pfam" id="PF10145"/>
    </source>
</evidence>
<feature type="compositionally biased region" description="Basic and acidic residues" evidence="3">
    <location>
        <begin position="2297"/>
        <end position="2310"/>
    </location>
</feature>
<dbReference type="InterPro" id="IPR010090">
    <property type="entry name" value="Phage_tape_meas"/>
</dbReference>
<dbReference type="Proteomes" id="UP000283928">
    <property type="component" value="Unassembled WGS sequence"/>
</dbReference>
<dbReference type="RefSeq" id="WP_151190219.1">
    <property type="nucleotide sequence ID" value="NZ_JAQEBC010000002.1"/>
</dbReference>
<feature type="coiled-coil region" evidence="2">
    <location>
        <begin position="2532"/>
        <end position="2650"/>
    </location>
</feature>
<accession>A0A414KCL9</accession>
<feature type="compositionally biased region" description="Low complexity" evidence="3">
    <location>
        <begin position="2265"/>
        <end position="2294"/>
    </location>
</feature>
<protein>
    <recommendedName>
        <fullName evidence="4">Phage tail tape measure protein domain-containing protein</fullName>
    </recommendedName>
</protein>
<evidence type="ECO:0000256" key="2">
    <source>
        <dbReference type="SAM" id="Coils"/>
    </source>
</evidence>
<sequence>MAEDFEVKVTADLDTSEAESKLESFLNQNKKLKIDVELNQDSAKKLSSSIEKGVKKTKIDTSSISAQLAESFNITDKSTINKIKSQLNSMMSSLSKAWDGNKFDVKNAGFADFAAGMQPLQKTLAENAKLVQGATGVYDDFFNYFKDKKIYVSDELKKALGNDTYKELLQNNVGKLVRDASKGVDISSIWGEMESMFPEHFATNITNQADQVIHAFDLMKKARADMTQVITAQDMDAQTRANVDEFAWKQTTAASDMVMQSLQKNIQSAQEAVKTTIDLDVNVNADKISSDIREAVQNAGSGSGNAMNVDLKVNDEQLTSNLREAIAKIATGDEPVKVDLQVNKESLQSDLNLALADLDLPVHFKIDADALAAELQAAVNKITDVKIDLHVNTDTIKTDVNNAVNDSGVDTSRYTQLQQLLGNINSAGATGQSTFQRFGGSLKEAFSTYSMANMLQDGIYKVVDAGKQGLDTVKSFNDIKTDLAMATGENKTYINDLMQSYNALGQELGSITSDVAQSADSWLRQGRTMSETNQLIQDSMVLSKDAQMSSDNASEVLTATLNGFQMDAEQAGHINDVLTSIDLKSASDAGGIGQALTKVASMANNAGVSLEKTAAMIATIKDVTQDSDTTIGTALKSIFSRMNQIRAGKFVDSETGEALNDVEKVLNKVGISMRDVNGQFKESEPIMDTVAEKWSTFDGNTKKAVATAMAGTYQYNKLIAMFDNWDKVKMLTETAYNSDGTAQQKFEDNYMTSLEAKTNALKASLENVATSVVSDNMYAGFLDGAKAVADFTAQTDLLKASLVGLGAAGGVYAFGWIQNLIQGFSDLGKAMDILKAGNLTDAGFDSLLNLTKGLSESQAKLLASSTALSEAQRVLLLMNTGMSEAEAQAAVAAMGLSAANGTAAASTVTLSGALSGLWATLMANPLILVAAGVTAAVAAISSYNNSVKEAVSSARESGNTWEETNTSIEDNISRIQELRTELASGTLTEQEAADAKSELLSIQESLTDSYDDQVQGIDLINGSLEQQIELLDKVSQKESENFLNENKKGIDKATKEMEKNRHNYLGQFYDNGSDESEALKASVQKLQKTYGDEVVKLEKGSDGITMNVAIDADATTAKDALNDFMTEVSDIEKQYGESDTLELLSDNAAAGLTDTKDVLEEYQSLYEQAQKAEMKSDKTLFSADGKEQTAAKWLSDYAKAVQEYNDAVADGDDTKIKEASTSFNTLDSTIQELSKGSMSEYADQIQEVRDQLNETAIANDKFTKAVKGSDSSDFGKTVSESAKALKDLNLTDTDFKYAFETDGIQEGEDAVNSLVDAAVQCGVISDTSSEQVSNLVNMLVQLGVISSSTGAGLDTATDSASGLATQIENVNTALSGIEKANSLLSSQSTGQSISIDDFNSDELADYTSALEYNNGALQLNAEKVRELQKAKAEEAIQTNDNQKLEKQNQYMENIAQIEQLQEELRGLADAKSDNAQSIQDNIDALLSENDSIVNQCNQLDLLSASLREATGAYQNWLDKQNASESGDMFDDAMGALQHIEDTTQNTKSEYYGRTGREDYKAAVDFIVPDTIDHEDESAVSSYIDSIEHYFNHDSDGNRTGLDVAEFCAKATKAGLMELDEASGEYKIAGQRTVQDFVDGLNLSMPMVQAMFGEMEEFGGQFDWADESIKTLGDLGMAAGEAKSRIEEMSGDTGMNIQIDVSDIENTEDKITTLDNTIQQMQDYKGTVEVDSSQVDDANAVIQYCVTQKQMLEQPAVMSVDASQVDGEIGNALSLLQQLQQAQNNVELQAAVGADTSEAQGQVDSLVSEIQGLSPEIQAKLNIDTTSADTITASLQGLTPEIMVQAGVDSSLVDAWASEEKKSEGKVNWTNETGAVDAWAAQMHTSNGQVTWTNDVSQVKTSFTATGTVHWTNTTPPSGAKSSGANSVNGTAHVNGTTHYNHITGRAYANGNWATKTGGTTLVGELGREIVVTSDGTWHTVGDNGAEFTNIPAGSIVFNHKQTEALLERGFVAGRGKAMAGGTAMVTGGISVKQANIASGRTTYSGSKSADSSNSANASNTNATKANTKATKDHTKSTKKATSAFDYVARKLTYFANKTKEIADKINDYVSSVFKTSQLKKQITAIGNEITVNSKGATAYLKKANSIGLSAKDKKNIREGKYSIAEYSTSSKSNGTKTKYDKIQEYAKYYDEYVKCTQAVQDLKNQQLELFEQWANMPTEAAEKKIEKLKNGFNGLTAIQARLKTANLGGSAQAYLNNEMKSSVNSSANARNSAKTNLDSANSRLSSANRSLSNAQKTESRAKSQSNKDTKALNSATKKLKKNKSVTLTSSEKKRIASGKALSTKGLKGKKKTLVQKYNAALKKNNSSKSVLSHAQSATKSASNAVNIARSSVNSARSAYNSANATYAEYQKQYSQSSKYLANGDTLGYQNYLTDMELQNTKEQNKANQDAYAQATKNTQDTIAQKNAAASKLQSAKNNQANAKKKGSSLAKKYKNKLNRSQINALNAGKTVSTKGIKSKSLKKQLDAYNKSLTNTANAVRDAQANLEQLTTQVDIATNAEAEAAANAAESQAELAQAAIEAEQTKFENISDYYDKRLDYQKALAEKEEKLRDLSEAHGNYTKSSDYDTQITEQTNQRAIATEKLTKMQEQLKNSMDSGVIKEGSDEWLEMSTKIAEAESAVKEFDTDIENLKQKQLTTKYEEMFDRAIEKADKFISKLDNINDLLTEEMMYDYDTGQLTDMGALSLTLNAQSMNDSLDTLQNYAKKRQQIIDDYNNKLFGEQKYDELMSENDSNIQNALKNANSYKQQILSIVKTQSQKEQDALFKVIDARKDALKKKKEYYDYDKQLKSKTKEINLLQQQIDALDGVKYCPTIYLIAGNSPQPYLATA</sequence>
<dbReference type="PANTHER" id="PTHR37813:SF1">
    <property type="entry name" value="FELS-2 PROPHAGE PROTEIN"/>
    <property type="match status" value="1"/>
</dbReference>
<evidence type="ECO:0000313" key="6">
    <source>
        <dbReference type="Proteomes" id="UP000283928"/>
    </source>
</evidence>
<evidence type="ECO:0000313" key="5">
    <source>
        <dbReference type="EMBL" id="RHE73576.1"/>
    </source>
</evidence>
<feature type="coiled-coil region" evidence="2">
    <location>
        <begin position="1427"/>
        <end position="1495"/>
    </location>
</feature>
<name>A0A414KCL9_9FIRM</name>
<dbReference type="EMBL" id="QSKO01000014">
    <property type="protein sequence ID" value="RHE73576.1"/>
    <property type="molecule type" value="Genomic_DNA"/>
</dbReference>
<dbReference type="PANTHER" id="PTHR37813">
    <property type="entry name" value="FELS-2 PROPHAGE PROTEIN"/>
    <property type="match status" value="1"/>
</dbReference>
<comment type="caution">
    <text evidence="5">The sequence shown here is derived from an EMBL/GenBank/DDBJ whole genome shotgun (WGS) entry which is preliminary data.</text>
</comment>
<reference evidence="5 6" key="1">
    <citation type="submission" date="2018-08" db="EMBL/GenBank/DDBJ databases">
        <title>A genome reference for cultivated species of the human gut microbiota.</title>
        <authorList>
            <person name="Zou Y."/>
            <person name="Xue W."/>
            <person name="Luo G."/>
        </authorList>
    </citation>
    <scope>NUCLEOTIDE SEQUENCE [LARGE SCALE GENOMIC DNA]</scope>
    <source>
        <strain evidence="5 6">AM27-32LB</strain>
    </source>
</reference>
<gene>
    <name evidence="5" type="ORF">DW723_10480</name>
</gene>
<feature type="region of interest" description="Disordered" evidence="3">
    <location>
        <begin position="2041"/>
        <end position="2075"/>
    </location>
</feature>
<feature type="compositionally biased region" description="Basic residues" evidence="3">
    <location>
        <begin position="2482"/>
        <end position="2495"/>
    </location>
</feature>
<feature type="region of interest" description="Disordered" evidence="3">
    <location>
        <begin position="1907"/>
        <end position="1932"/>
    </location>
</feature>
<organism evidence="5 6">
    <name type="scientific">Blautia obeum</name>
    <dbReference type="NCBI Taxonomy" id="40520"/>
    <lineage>
        <taxon>Bacteria</taxon>
        <taxon>Bacillati</taxon>
        <taxon>Bacillota</taxon>
        <taxon>Clostridia</taxon>
        <taxon>Lachnospirales</taxon>
        <taxon>Lachnospiraceae</taxon>
        <taxon>Blautia</taxon>
    </lineage>
</organism>
<keyword evidence="1" id="KW-1188">Viral release from host cell</keyword>